<comment type="caution">
    <text evidence="2">The sequence shown here is derived from an EMBL/GenBank/DDBJ whole genome shotgun (WGS) entry which is preliminary data.</text>
</comment>
<reference evidence="2 3" key="1">
    <citation type="submission" date="2018-05" db="EMBL/GenBank/DDBJ databases">
        <title>Nocardioides silvaticus genome.</title>
        <authorList>
            <person name="Li C."/>
            <person name="Wang G."/>
        </authorList>
    </citation>
    <scope>NUCLEOTIDE SEQUENCE [LARGE SCALE GENOMIC DNA]</scope>
    <source>
        <strain evidence="2 3">CCTCC AB 2018079</strain>
    </source>
</reference>
<keyword evidence="2" id="KW-0808">Transferase</keyword>
<organism evidence="2 3">
    <name type="scientific">Nocardioides silvaticus</name>
    <dbReference type="NCBI Taxonomy" id="2201891"/>
    <lineage>
        <taxon>Bacteria</taxon>
        <taxon>Bacillati</taxon>
        <taxon>Actinomycetota</taxon>
        <taxon>Actinomycetes</taxon>
        <taxon>Propionibacteriales</taxon>
        <taxon>Nocardioidaceae</taxon>
        <taxon>Nocardioides</taxon>
    </lineage>
</organism>
<dbReference type="InterPro" id="IPR029063">
    <property type="entry name" value="SAM-dependent_MTases_sf"/>
</dbReference>
<dbReference type="InterPro" id="IPR052356">
    <property type="entry name" value="Thiol_S-MT"/>
</dbReference>
<dbReference type="SUPFAM" id="SSF53335">
    <property type="entry name" value="S-adenosyl-L-methionine-dependent methyltransferases"/>
    <property type="match status" value="1"/>
</dbReference>
<proteinExistence type="predicted"/>
<keyword evidence="2" id="KW-0489">Methyltransferase</keyword>
<dbReference type="CDD" id="cd02440">
    <property type="entry name" value="AdoMet_MTases"/>
    <property type="match status" value="1"/>
</dbReference>
<dbReference type="PANTHER" id="PTHR45036">
    <property type="entry name" value="METHYLTRANSFERASE LIKE 7B"/>
    <property type="match status" value="1"/>
</dbReference>
<dbReference type="PANTHER" id="PTHR45036:SF1">
    <property type="entry name" value="METHYLTRANSFERASE LIKE 7A"/>
    <property type="match status" value="1"/>
</dbReference>
<dbReference type="InterPro" id="IPR013216">
    <property type="entry name" value="Methyltransf_11"/>
</dbReference>
<dbReference type="Gene3D" id="3.40.50.150">
    <property type="entry name" value="Vaccinia Virus protein VP39"/>
    <property type="match status" value="1"/>
</dbReference>
<protein>
    <submittedName>
        <fullName evidence="2">SAM-dependent methyltransferase</fullName>
    </submittedName>
</protein>
<evidence type="ECO:0000313" key="3">
    <source>
        <dbReference type="Proteomes" id="UP000245507"/>
    </source>
</evidence>
<name>A0A316TDS1_9ACTN</name>
<gene>
    <name evidence="2" type="ORF">DJ010_19750</name>
</gene>
<dbReference type="OrthoDB" id="65624at2"/>
<accession>A0A316TDS1</accession>
<dbReference type="AlphaFoldDB" id="A0A316TDS1"/>
<dbReference type="GO" id="GO:0032259">
    <property type="term" value="P:methylation"/>
    <property type="evidence" value="ECO:0007669"/>
    <property type="project" value="UniProtKB-KW"/>
</dbReference>
<evidence type="ECO:0000313" key="2">
    <source>
        <dbReference type="EMBL" id="PWN01199.1"/>
    </source>
</evidence>
<evidence type="ECO:0000259" key="1">
    <source>
        <dbReference type="Pfam" id="PF08241"/>
    </source>
</evidence>
<dbReference type="GO" id="GO:0008757">
    <property type="term" value="F:S-adenosylmethionine-dependent methyltransferase activity"/>
    <property type="evidence" value="ECO:0007669"/>
    <property type="project" value="InterPro"/>
</dbReference>
<sequence length="202" mass="22125">MSPYERYVLPWLFEHACGVGPIQQKRAGLVPRAQGRVLEIGIGTGHNMAFYDADRVTEVIAVDPAEQMHDKARARAAAAGIDVRVLGLSAESIPLEDGEIDTVVTTFTLCSIPDPAAALAEMRRVLRPGGELLFCEHGLAPTDRVRKWQRRLNPVQRRIAGGCQFDRDVPSLVRGSFEVTTLEEGYFPGPKFASYLYTGTAG</sequence>
<feature type="domain" description="Methyltransferase type 11" evidence="1">
    <location>
        <begin position="38"/>
        <end position="134"/>
    </location>
</feature>
<dbReference type="Proteomes" id="UP000245507">
    <property type="component" value="Unassembled WGS sequence"/>
</dbReference>
<dbReference type="Pfam" id="PF08241">
    <property type="entry name" value="Methyltransf_11"/>
    <property type="match status" value="1"/>
</dbReference>
<keyword evidence="3" id="KW-1185">Reference proteome</keyword>
<dbReference type="EMBL" id="QGDD01000011">
    <property type="protein sequence ID" value="PWN01199.1"/>
    <property type="molecule type" value="Genomic_DNA"/>
</dbReference>